<dbReference type="InterPro" id="IPR000863">
    <property type="entry name" value="Sulfotransferase_dom"/>
</dbReference>
<evidence type="ECO:0000313" key="5">
    <source>
        <dbReference type="Proteomes" id="UP001416858"/>
    </source>
</evidence>
<keyword evidence="5" id="KW-1185">Reference proteome</keyword>
<keyword evidence="1" id="KW-0808">Transferase</keyword>
<dbReference type="InterPro" id="IPR037359">
    <property type="entry name" value="NST/OST"/>
</dbReference>
<dbReference type="PANTHER" id="PTHR10605">
    <property type="entry name" value="HEPARAN SULFATE SULFOTRANSFERASE"/>
    <property type="match status" value="1"/>
</dbReference>
<accession>A0ABP9VKU2</accession>
<dbReference type="PANTHER" id="PTHR10605:SF56">
    <property type="entry name" value="BIFUNCTIONAL HEPARAN SULFATE N-DEACETYLASE_N-SULFOTRANSFERASE"/>
    <property type="match status" value="1"/>
</dbReference>
<dbReference type="Gene3D" id="3.40.50.300">
    <property type="entry name" value="P-loop containing nucleotide triphosphate hydrolases"/>
    <property type="match status" value="1"/>
</dbReference>
<keyword evidence="2" id="KW-0325">Glycoprotein</keyword>
<evidence type="ECO:0000256" key="1">
    <source>
        <dbReference type="ARBA" id="ARBA00022679"/>
    </source>
</evidence>
<name>A0ABP9VKU2_9BACT</name>
<dbReference type="SUPFAM" id="SSF52540">
    <property type="entry name" value="P-loop containing nucleoside triphosphate hydrolases"/>
    <property type="match status" value="1"/>
</dbReference>
<organism evidence="4 5">
    <name type="scientific">Novipirellula caenicola</name>
    <dbReference type="NCBI Taxonomy" id="1536901"/>
    <lineage>
        <taxon>Bacteria</taxon>
        <taxon>Pseudomonadati</taxon>
        <taxon>Planctomycetota</taxon>
        <taxon>Planctomycetia</taxon>
        <taxon>Pirellulales</taxon>
        <taxon>Pirellulaceae</taxon>
        <taxon>Novipirellula</taxon>
    </lineage>
</organism>
<dbReference type="RefSeq" id="WP_345681987.1">
    <property type="nucleotide sequence ID" value="NZ_BAABRO010000001.1"/>
</dbReference>
<gene>
    <name evidence="4" type="ORF">Rcae01_00344</name>
</gene>
<protein>
    <recommendedName>
        <fullName evidence="3">Sulfotransferase domain-containing protein</fullName>
    </recommendedName>
</protein>
<dbReference type="Proteomes" id="UP001416858">
    <property type="component" value="Unassembled WGS sequence"/>
</dbReference>
<reference evidence="4 5" key="1">
    <citation type="submission" date="2024-02" db="EMBL/GenBank/DDBJ databases">
        <title>Rhodopirellula caenicola NBRC 110016.</title>
        <authorList>
            <person name="Ichikawa N."/>
            <person name="Katano-Makiyama Y."/>
            <person name="Hidaka K."/>
        </authorList>
    </citation>
    <scope>NUCLEOTIDE SEQUENCE [LARGE SCALE GENOMIC DNA]</scope>
    <source>
        <strain evidence="4 5">NBRC 110016</strain>
    </source>
</reference>
<comment type="caution">
    <text evidence="4">The sequence shown here is derived from an EMBL/GenBank/DDBJ whole genome shotgun (WGS) entry which is preliminary data.</text>
</comment>
<feature type="domain" description="Sulfotransferase" evidence="3">
    <location>
        <begin position="23"/>
        <end position="227"/>
    </location>
</feature>
<proteinExistence type="predicted"/>
<evidence type="ECO:0000259" key="3">
    <source>
        <dbReference type="Pfam" id="PF00685"/>
    </source>
</evidence>
<evidence type="ECO:0000256" key="2">
    <source>
        <dbReference type="ARBA" id="ARBA00023180"/>
    </source>
</evidence>
<dbReference type="Pfam" id="PF00685">
    <property type="entry name" value="Sulfotransfer_1"/>
    <property type="match status" value="1"/>
</dbReference>
<dbReference type="EMBL" id="BAABRO010000001">
    <property type="protein sequence ID" value="GAA5504905.1"/>
    <property type="molecule type" value="Genomic_DNA"/>
</dbReference>
<sequence length="320" mass="36570">MISTQQNQPSHADRSIDQAALPNCFIIGAPKCGTTSLYEFLATHPEVCFSHPKEPLFWATDFPQAYTLSIRPAKTQQEYLALFKSKNASSKRIIAEASTCYLMSEVAVQNILNFNPKAKFIAMLRDPVQLVQAWHNELVYNGLEPETDFQTAWNLQGPRRNGQHLPKVCPVPEFLQYGRVGRLGEQLQRVKQTVPADQLLLIHSRNLRRDAEHECRRVLDFLGLSASGPLEFPVANASKRMRFRFLATLFFHPPAILEKPTKWIRRGFGALPKPLRGMIDQAIRPRNEKSNLEPSFSSELKAYFAEDLRLLNEITEHDFR</sequence>
<evidence type="ECO:0000313" key="4">
    <source>
        <dbReference type="EMBL" id="GAA5504905.1"/>
    </source>
</evidence>
<dbReference type="InterPro" id="IPR027417">
    <property type="entry name" value="P-loop_NTPase"/>
</dbReference>